<dbReference type="Pfam" id="PF10256">
    <property type="entry name" value="Erf4"/>
    <property type="match status" value="1"/>
</dbReference>
<feature type="compositionally biased region" description="Polar residues" evidence="8">
    <location>
        <begin position="109"/>
        <end position="122"/>
    </location>
</feature>
<feature type="region of interest" description="Disordered" evidence="8">
    <location>
        <begin position="591"/>
        <end position="641"/>
    </location>
</feature>
<dbReference type="GO" id="GO:0006612">
    <property type="term" value="P:protein targeting to membrane"/>
    <property type="evidence" value="ECO:0007669"/>
    <property type="project" value="TreeGrafter"/>
</dbReference>
<feature type="compositionally biased region" description="Polar residues" evidence="8">
    <location>
        <begin position="604"/>
        <end position="614"/>
    </location>
</feature>
<dbReference type="GO" id="GO:0005789">
    <property type="term" value="C:endoplasmic reticulum membrane"/>
    <property type="evidence" value="ECO:0007669"/>
    <property type="project" value="UniProtKB-SubCell"/>
</dbReference>
<feature type="region of interest" description="Disordered" evidence="8">
    <location>
        <begin position="109"/>
        <end position="233"/>
    </location>
</feature>
<organism evidence="10 11">
    <name type="scientific">Sclerotinia borealis (strain F-4128)</name>
    <dbReference type="NCBI Taxonomy" id="1432307"/>
    <lineage>
        <taxon>Eukaryota</taxon>
        <taxon>Fungi</taxon>
        <taxon>Dikarya</taxon>
        <taxon>Ascomycota</taxon>
        <taxon>Pezizomycotina</taxon>
        <taxon>Leotiomycetes</taxon>
        <taxon>Helotiales</taxon>
        <taxon>Sclerotiniaceae</taxon>
        <taxon>Sclerotinia</taxon>
    </lineage>
</organism>
<feature type="compositionally biased region" description="Pro residues" evidence="8">
    <location>
        <begin position="139"/>
        <end position="148"/>
    </location>
</feature>
<evidence type="ECO:0000259" key="9">
    <source>
        <dbReference type="Pfam" id="PF10256"/>
    </source>
</evidence>
<dbReference type="InterPro" id="IPR051371">
    <property type="entry name" value="Ras_palmitoyltransferase"/>
</dbReference>
<comment type="subcellular location">
    <subcellularLocation>
        <location evidence="1">Endoplasmic reticulum membrane</location>
        <topology evidence="1">Peripheral membrane protein</topology>
    </subcellularLocation>
</comment>
<accession>W9C888</accession>
<sequence>MKNITEISGISSHLNQQANQKLQFLQDSYLTASHRISRNLLPNPNQESFQLKGQKFKILISIRLRGGCRRRRLHKIQVPTIIIIIEEEEEEVEEKKEKKEHRLSQIAANNLAAKSQRPTANRANAPPSAIGNARIPSPSHQPPYPSPVPRSSNPDQPQVRISSPTRWSWRNALQGAAIPDTTESFPNPFRPRAGSRSITRGGPGRPSSSRLWNPTNSTPRAYPQTPERHQSPPEGREVIAIPLQHPDISKLREGAGAGGDYPLLTLPEQRQQRHSASTRASLQVDRSGSSLSSHRISLPRTVSIDLARSRKSGDSPLTPTAGPKLDKGKGKAVEEEPVTSVATTFEKLTGSAPEGRQLTPTPVSGISFDFSKADMSTDLERGPNTLNPYNISGTSSIPHANDSNTSLPGGIGPALSSNGTSIVGEEPGEGDDVEEWGPQHPCFPHMNVHVPLSSPLYTTTRIIRIRRDWMVEGDLAPTFSNLYPEILDPAGVTEQDFRGLIERINGELIPAFNPWVPRNIFDGVMGLVTGWIWDDLGWTGVKSRLNRVEMWLEEWNRDMESRAKEPGTAPRIVSLRRTGYMNLDIQVPDPEISYPATIPESDRLNSGLSQNTHLTEPPPDSEVLATIPSRSLRSSHGESIS</sequence>
<dbReference type="Proteomes" id="UP000019487">
    <property type="component" value="Unassembled WGS sequence"/>
</dbReference>
<feature type="compositionally biased region" description="Polar residues" evidence="8">
    <location>
        <begin position="628"/>
        <end position="641"/>
    </location>
</feature>
<evidence type="ECO:0000256" key="2">
    <source>
        <dbReference type="ARBA" id="ARBA00007732"/>
    </source>
</evidence>
<feature type="region of interest" description="Disordered" evidence="8">
    <location>
        <begin position="401"/>
        <end position="433"/>
    </location>
</feature>
<evidence type="ECO:0000256" key="7">
    <source>
        <dbReference type="SAM" id="Coils"/>
    </source>
</evidence>
<feature type="compositionally biased region" description="Polar residues" evidence="8">
    <location>
        <begin position="155"/>
        <end position="168"/>
    </location>
</feature>
<comment type="similarity">
    <text evidence="2">Belongs to the ERF4 family.</text>
</comment>
<evidence type="ECO:0000256" key="6">
    <source>
        <dbReference type="ARBA" id="ARBA00023136"/>
    </source>
</evidence>
<dbReference type="PANTHER" id="PTHR13254">
    <property type="entry name" value="GOLGI AUTOANTIGEN, GOLGIN SUBFAMILY A, 7"/>
    <property type="match status" value="1"/>
</dbReference>
<dbReference type="STRING" id="1432307.W9C888"/>
<dbReference type="InterPro" id="IPR019383">
    <property type="entry name" value="Golgin_A_7/ERF4"/>
</dbReference>
<feature type="region of interest" description="Disordered" evidence="8">
    <location>
        <begin position="269"/>
        <end position="338"/>
    </location>
</feature>
<dbReference type="HOGENOM" id="CLU_018540_1_1_1"/>
<name>W9C888_SCLBF</name>
<proteinExistence type="inferred from homology"/>
<evidence type="ECO:0000256" key="8">
    <source>
        <dbReference type="SAM" id="MobiDB-lite"/>
    </source>
</evidence>
<evidence type="ECO:0000313" key="10">
    <source>
        <dbReference type="EMBL" id="ESZ90780.1"/>
    </source>
</evidence>
<feature type="coiled-coil region" evidence="7">
    <location>
        <begin position="82"/>
        <end position="109"/>
    </location>
</feature>
<dbReference type="OrthoDB" id="5377273at2759"/>
<feature type="compositionally biased region" description="Basic and acidic residues" evidence="8">
    <location>
        <begin position="324"/>
        <end position="334"/>
    </location>
</feature>
<feature type="compositionally biased region" description="Polar residues" evidence="8">
    <location>
        <begin position="206"/>
        <end position="219"/>
    </location>
</feature>
<reference evidence="10 11" key="1">
    <citation type="journal article" date="2014" name="Genome Announc.">
        <title>Draft genome sequence of Sclerotinia borealis, a psychrophilic plant pathogenic fungus.</title>
        <authorList>
            <person name="Mardanov A.V."/>
            <person name="Beletsky A.V."/>
            <person name="Kadnikov V.V."/>
            <person name="Ignatov A.N."/>
            <person name="Ravin N.V."/>
        </authorList>
    </citation>
    <scope>NUCLEOTIDE SEQUENCE [LARGE SCALE GENOMIC DNA]</scope>
    <source>
        <strain evidence="11">F-4157</strain>
    </source>
</reference>
<feature type="domain" description="Golgin subfamily A member 7/ERF4" evidence="9">
    <location>
        <begin position="462"/>
        <end position="584"/>
    </location>
</feature>
<gene>
    <name evidence="10" type="ORF">SBOR_8828</name>
</gene>
<dbReference type="EMBL" id="AYSA01000576">
    <property type="protein sequence ID" value="ESZ90780.1"/>
    <property type="molecule type" value="Genomic_DNA"/>
</dbReference>
<comment type="subunit">
    <text evidence="3">Interacts with ERF2.</text>
</comment>
<keyword evidence="11" id="KW-1185">Reference proteome</keyword>
<keyword evidence="6" id="KW-0472">Membrane</keyword>
<dbReference type="PANTHER" id="PTHR13254:SF0">
    <property type="entry name" value="GOLGIN SUBFAMILY A MEMBER 7_ERF4 DOMAIN-CONTAINING PROTEIN"/>
    <property type="match status" value="1"/>
</dbReference>
<evidence type="ECO:0000313" key="11">
    <source>
        <dbReference type="Proteomes" id="UP000019487"/>
    </source>
</evidence>
<comment type="caution">
    <text evidence="10">The sequence shown here is derived from an EMBL/GenBank/DDBJ whole genome shotgun (WGS) entry which is preliminary data.</text>
</comment>
<evidence type="ECO:0000256" key="1">
    <source>
        <dbReference type="ARBA" id="ARBA00004406"/>
    </source>
</evidence>
<dbReference type="AlphaFoldDB" id="W9C888"/>
<dbReference type="GO" id="GO:0031211">
    <property type="term" value="C:endoplasmic reticulum palmitoyltransferase complex"/>
    <property type="evidence" value="ECO:0007669"/>
    <property type="project" value="TreeGrafter"/>
</dbReference>
<protein>
    <recommendedName>
        <fullName evidence="4">Ras modification protein ERF4</fullName>
    </recommendedName>
</protein>
<evidence type="ECO:0000256" key="5">
    <source>
        <dbReference type="ARBA" id="ARBA00022824"/>
    </source>
</evidence>
<evidence type="ECO:0000256" key="3">
    <source>
        <dbReference type="ARBA" id="ARBA00011396"/>
    </source>
</evidence>
<keyword evidence="7" id="KW-0175">Coiled coil</keyword>
<evidence type="ECO:0000256" key="4">
    <source>
        <dbReference type="ARBA" id="ARBA00018463"/>
    </source>
</evidence>
<feature type="compositionally biased region" description="Low complexity" evidence="8">
    <location>
        <begin position="286"/>
        <end position="298"/>
    </location>
</feature>
<keyword evidence="5" id="KW-0256">Endoplasmic reticulum</keyword>